<dbReference type="InterPro" id="IPR013083">
    <property type="entry name" value="Znf_RING/FYVE/PHD"/>
</dbReference>
<reference evidence="9" key="1">
    <citation type="submission" date="2011-07" db="EMBL/GenBank/DDBJ databases">
        <authorList>
            <consortium name="Caenorhabditis brenneri Sequencing and Analysis Consortium"/>
            <person name="Wilson R.K."/>
        </authorList>
    </citation>
    <scope>NUCLEOTIDE SEQUENCE [LARGE SCALE GENOMIC DNA]</scope>
    <source>
        <strain evidence="9">PB2801</strain>
    </source>
</reference>
<feature type="transmembrane region" description="Helical" evidence="6">
    <location>
        <begin position="110"/>
        <end position="129"/>
    </location>
</feature>
<keyword evidence="2 4" id="KW-0863">Zinc-finger</keyword>
<dbReference type="InParanoid" id="G0M9Z2"/>
<dbReference type="EMBL" id="GL379787">
    <property type="protein sequence ID" value="EGT31122.1"/>
    <property type="molecule type" value="Genomic_DNA"/>
</dbReference>
<dbReference type="PROSITE" id="PS50089">
    <property type="entry name" value="ZF_RING_2"/>
    <property type="match status" value="1"/>
</dbReference>
<feature type="domain" description="RING-type" evidence="7">
    <location>
        <begin position="251"/>
        <end position="300"/>
    </location>
</feature>
<feature type="transmembrane region" description="Helical" evidence="6">
    <location>
        <begin position="39"/>
        <end position="58"/>
    </location>
</feature>
<evidence type="ECO:0000256" key="5">
    <source>
        <dbReference type="SAM" id="Coils"/>
    </source>
</evidence>
<dbReference type="InterPro" id="IPR017907">
    <property type="entry name" value="Znf_RING_CS"/>
</dbReference>
<evidence type="ECO:0000313" key="9">
    <source>
        <dbReference type="Proteomes" id="UP000008068"/>
    </source>
</evidence>
<keyword evidence="6" id="KW-1133">Transmembrane helix</keyword>
<keyword evidence="6" id="KW-0472">Membrane</keyword>
<dbReference type="Pfam" id="PF14634">
    <property type="entry name" value="zf-RING_5"/>
    <property type="match status" value="1"/>
</dbReference>
<evidence type="ECO:0000256" key="3">
    <source>
        <dbReference type="ARBA" id="ARBA00022833"/>
    </source>
</evidence>
<evidence type="ECO:0000256" key="2">
    <source>
        <dbReference type="ARBA" id="ARBA00022771"/>
    </source>
</evidence>
<dbReference type="Gene3D" id="3.30.40.10">
    <property type="entry name" value="Zinc/RING finger domain, C3HC4 (zinc finger)"/>
    <property type="match status" value="1"/>
</dbReference>
<keyword evidence="9" id="KW-1185">Reference proteome</keyword>
<keyword evidence="6" id="KW-0812">Transmembrane</keyword>
<dbReference type="InterPro" id="IPR052667">
    <property type="entry name" value="E3_ubiquitin-ligase_RING"/>
</dbReference>
<keyword evidence="1" id="KW-0479">Metal-binding</keyword>
<dbReference type="OrthoDB" id="5876225at2759"/>
<dbReference type="STRING" id="135651.G0M9Z2"/>
<sequence>MFLINLEDAFVAPSHLTFVYATIVVGALFWKLFMYTACLTYYLILISIVAISIFLIVLKRKIEKQDLRNGTDKKVIIKRDIINGSKSVEYIFRAPIIVLPLLGPNSLISIYIWYVASISGAIISAMFILPKVLLCRLHGSMEYDNKFRIVIFFNVFLILPVAVITSLYELRTHKEILHIWYFQTILAVLSIPLMTIKLFVEQNELELLEEIETLEKERKDEEEKQLLEEMMSDSDSSEDEEDYNSLMETECKVCYVQYSTKLKKRTPRILKECGHTVCGGCANNLLAGNDGAYIDCPFCQKATFVDGSARKLPKNFALIAVLEELGKNGK</sequence>
<protein>
    <recommendedName>
        <fullName evidence="7">RING-type domain-containing protein</fullName>
    </recommendedName>
</protein>
<dbReference type="GO" id="GO:0008270">
    <property type="term" value="F:zinc ion binding"/>
    <property type="evidence" value="ECO:0007669"/>
    <property type="project" value="UniProtKB-KW"/>
</dbReference>
<dbReference type="HOGENOM" id="CLU_842589_0_0_1"/>
<dbReference type="PANTHER" id="PTHR47156">
    <property type="entry name" value="PROTEIN CBG20824"/>
    <property type="match status" value="1"/>
</dbReference>
<feature type="transmembrane region" description="Helical" evidence="6">
    <location>
        <begin position="12"/>
        <end position="33"/>
    </location>
</feature>
<evidence type="ECO:0000256" key="4">
    <source>
        <dbReference type="PROSITE-ProRule" id="PRU00175"/>
    </source>
</evidence>
<dbReference type="InterPro" id="IPR001841">
    <property type="entry name" value="Znf_RING"/>
</dbReference>
<dbReference type="SMART" id="SM00184">
    <property type="entry name" value="RING"/>
    <property type="match status" value="1"/>
</dbReference>
<organism evidence="9">
    <name type="scientific">Caenorhabditis brenneri</name>
    <name type="common">Nematode worm</name>
    <dbReference type="NCBI Taxonomy" id="135651"/>
    <lineage>
        <taxon>Eukaryota</taxon>
        <taxon>Metazoa</taxon>
        <taxon>Ecdysozoa</taxon>
        <taxon>Nematoda</taxon>
        <taxon>Chromadorea</taxon>
        <taxon>Rhabditida</taxon>
        <taxon>Rhabditina</taxon>
        <taxon>Rhabditomorpha</taxon>
        <taxon>Rhabditoidea</taxon>
        <taxon>Rhabditidae</taxon>
        <taxon>Peloderinae</taxon>
        <taxon>Caenorhabditis</taxon>
    </lineage>
</organism>
<evidence type="ECO:0000259" key="7">
    <source>
        <dbReference type="PROSITE" id="PS50089"/>
    </source>
</evidence>
<keyword evidence="5" id="KW-0175">Coiled coil</keyword>
<dbReference type="Proteomes" id="UP000008068">
    <property type="component" value="Unassembled WGS sequence"/>
</dbReference>
<accession>G0M9Z2</accession>
<feature type="transmembrane region" description="Helical" evidence="6">
    <location>
        <begin position="149"/>
        <end position="168"/>
    </location>
</feature>
<keyword evidence="3" id="KW-0862">Zinc</keyword>
<dbReference type="SUPFAM" id="SSF57850">
    <property type="entry name" value="RING/U-box"/>
    <property type="match status" value="1"/>
</dbReference>
<dbReference type="OMA" id="LMETECK"/>
<gene>
    <name evidence="8" type="ORF">CAEBREN_21360</name>
</gene>
<dbReference type="AlphaFoldDB" id="G0M9Z2"/>
<evidence type="ECO:0000256" key="1">
    <source>
        <dbReference type="ARBA" id="ARBA00022723"/>
    </source>
</evidence>
<dbReference type="PANTHER" id="PTHR47156:SF7">
    <property type="entry name" value="RING-TYPE DOMAIN-CONTAINING PROTEIN"/>
    <property type="match status" value="1"/>
</dbReference>
<name>G0M9Z2_CAEBE</name>
<dbReference type="PROSITE" id="PS00518">
    <property type="entry name" value="ZF_RING_1"/>
    <property type="match status" value="1"/>
</dbReference>
<evidence type="ECO:0000313" key="8">
    <source>
        <dbReference type="EMBL" id="EGT31122.1"/>
    </source>
</evidence>
<feature type="transmembrane region" description="Helical" evidence="6">
    <location>
        <begin position="180"/>
        <end position="200"/>
    </location>
</feature>
<dbReference type="eggNOG" id="KOG4185">
    <property type="taxonomic scope" value="Eukaryota"/>
</dbReference>
<evidence type="ECO:0000256" key="6">
    <source>
        <dbReference type="SAM" id="Phobius"/>
    </source>
</evidence>
<proteinExistence type="predicted"/>
<feature type="coiled-coil region" evidence="5">
    <location>
        <begin position="197"/>
        <end position="225"/>
    </location>
</feature>